<reference evidence="1" key="1">
    <citation type="journal article" date="2015" name="Nature">
        <title>Complex archaea that bridge the gap between prokaryotes and eukaryotes.</title>
        <authorList>
            <person name="Spang A."/>
            <person name="Saw J.H."/>
            <person name="Jorgensen S.L."/>
            <person name="Zaremba-Niedzwiedzka K."/>
            <person name="Martijn J."/>
            <person name="Lind A.E."/>
            <person name="van Eijk R."/>
            <person name="Schleper C."/>
            <person name="Guy L."/>
            <person name="Ettema T.J."/>
        </authorList>
    </citation>
    <scope>NUCLEOTIDE SEQUENCE</scope>
</reference>
<evidence type="ECO:0000313" key="1">
    <source>
        <dbReference type="EMBL" id="KKK61625.1"/>
    </source>
</evidence>
<dbReference type="AlphaFoldDB" id="A0A0F8XKK5"/>
<dbReference type="EMBL" id="LAZR01062388">
    <property type="protein sequence ID" value="KKK61625.1"/>
    <property type="molecule type" value="Genomic_DNA"/>
</dbReference>
<organism evidence="1">
    <name type="scientific">marine sediment metagenome</name>
    <dbReference type="NCBI Taxonomy" id="412755"/>
    <lineage>
        <taxon>unclassified sequences</taxon>
        <taxon>metagenomes</taxon>
        <taxon>ecological metagenomes</taxon>
    </lineage>
</organism>
<comment type="caution">
    <text evidence="1">The sequence shown here is derived from an EMBL/GenBank/DDBJ whole genome shotgun (WGS) entry which is preliminary data.</text>
</comment>
<proteinExistence type="predicted"/>
<sequence length="83" mass="9582">MERRDFLGAMLALFTGHLLPQPIEETVHVRFTESKMVYKVWYPKISTTEAAGLIVKNLQGETEHWQAFDDCVSRALKRQEGCK</sequence>
<protein>
    <submittedName>
        <fullName evidence="1">Uncharacterized protein</fullName>
    </submittedName>
</protein>
<name>A0A0F8XKK5_9ZZZZ</name>
<gene>
    <name evidence="1" type="ORF">LCGC14_3012470</name>
</gene>
<accession>A0A0F8XKK5</accession>